<dbReference type="Proteomes" id="UP000565468">
    <property type="component" value="Unassembled WGS sequence"/>
</dbReference>
<dbReference type="RefSeq" id="WP_169503413.1">
    <property type="nucleotide sequence ID" value="NZ_JABBPN010000002.1"/>
</dbReference>
<dbReference type="AlphaFoldDB" id="A0A848M1B0"/>
<name>A0A848M1B0_PAELE</name>
<keyword evidence="2" id="KW-1185">Reference proteome</keyword>
<evidence type="ECO:0000313" key="2">
    <source>
        <dbReference type="Proteomes" id="UP000565468"/>
    </source>
</evidence>
<proteinExistence type="predicted"/>
<dbReference type="EMBL" id="JABBPN010000002">
    <property type="protein sequence ID" value="NMO94718.1"/>
    <property type="molecule type" value="Genomic_DNA"/>
</dbReference>
<protein>
    <recommendedName>
        <fullName evidence="3">Heparinase</fullName>
    </recommendedName>
</protein>
<accession>A0A848M1B0</accession>
<dbReference type="PANTHER" id="PTHR40616">
    <property type="entry name" value="LINALOOL DEHYDRATASE_ISOMERASE DOMAIN-CONTAINING PROTEIN"/>
    <property type="match status" value="1"/>
</dbReference>
<reference evidence="1 2" key="1">
    <citation type="submission" date="2020-04" db="EMBL/GenBank/DDBJ databases">
        <title>Paenibacillus algicola sp. nov., a novel marine bacterium producing alginate lyase.</title>
        <authorList>
            <person name="Huang H."/>
        </authorList>
    </citation>
    <scope>NUCLEOTIDE SEQUENCE [LARGE SCALE GENOMIC DNA]</scope>
    <source>
        <strain evidence="1 2">L7-75</strain>
    </source>
</reference>
<comment type="caution">
    <text evidence="1">The sequence shown here is derived from an EMBL/GenBank/DDBJ whole genome shotgun (WGS) entry which is preliminary data.</text>
</comment>
<evidence type="ECO:0000313" key="1">
    <source>
        <dbReference type="EMBL" id="NMO94718.1"/>
    </source>
</evidence>
<sequence>MNILPNMTEQQHHLIEQSLVHLDAHYDHEISLIRQSAEHEPLRHSTRSSAHYALGLLIRNQEGDLQRAIDILHEVLKLQLDAEDEIFDGTFLTSPQGKQPPKGNYPWKTLGAGHSYFLDTSLEKIADEMLFRARAERTLTREDEQAVKRSFWDAVHTVLPPVWKSYDPNWREFISSCFAVILEHFEADLPTELVRKMDHAMLKAVQGSIDRRLSDAVPMNTNIELMHIFIADYFGHRYGTSEWKAHGDREAERFLAGYREFGTFAEFNSTTYYGVDLTVLGMIRSWSRSAKVVDMGREVEQGLWENIAAFYNSNLENLAGPFSRAYAMEMTEHSSMGVFLYLALGEPYRHLADLNCESSHDALIALAGVNVPQHLIQAFTSHQGDRMVVRQFRELIERNHPAANSYLCTASAWIEEKLMIGGLSGSRNTSGQLHPATIHWMDSSGEKYYLRLLRREIGDHWSTHYRGVVMDAKASEGKLEIEVTLAGLHDMEVLFEVSGRNLDPHSAVISPDQWSLPGLDIMVVAQAPEPRVEAREDSMEIVYFSPGGVPDGEGRTMTFKLHIKEGSLL</sequence>
<gene>
    <name evidence="1" type="ORF">HII30_02800</name>
</gene>
<evidence type="ECO:0008006" key="3">
    <source>
        <dbReference type="Google" id="ProtNLM"/>
    </source>
</evidence>
<dbReference type="PANTHER" id="PTHR40616:SF1">
    <property type="entry name" value="LINALOOL DEHYDRATASE_ISOMERASE DOMAIN-CONTAINING PROTEIN"/>
    <property type="match status" value="1"/>
</dbReference>
<organism evidence="1 2">
    <name type="scientific">Paenibacillus lemnae</name>
    <dbReference type="NCBI Taxonomy" id="1330551"/>
    <lineage>
        <taxon>Bacteria</taxon>
        <taxon>Bacillati</taxon>
        <taxon>Bacillota</taxon>
        <taxon>Bacilli</taxon>
        <taxon>Bacillales</taxon>
        <taxon>Paenibacillaceae</taxon>
        <taxon>Paenibacillus</taxon>
    </lineage>
</organism>